<gene>
    <name evidence="2" type="ORF">CathTA2_1889</name>
    <name evidence="3" type="ORF">HUR95_10515</name>
</gene>
<dbReference type="InterPro" id="IPR050270">
    <property type="entry name" value="DegV_domain_contain"/>
</dbReference>
<protein>
    <submittedName>
        <fullName evidence="2">DAK2 domain fusion protein YloV</fullName>
    </submittedName>
    <submittedName>
        <fullName evidence="3">DAK2 domain-containing protein</fullName>
    </submittedName>
</protein>
<evidence type="ECO:0000313" key="2">
    <source>
        <dbReference type="EMBL" id="EGL82598.1"/>
    </source>
</evidence>
<dbReference type="PROSITE" id="PS51480">
    <property type="entry name" value="DHAL"/>
    <property type="match status" value="1"/>
</dbReference>
<dbReference type="PANTHER" id="PTHR33434:SF4">
    <property type="entry name" value="PHOSPHATASE PROTEIN"/>
    <property type="match status" value="1"/>
</dbReference>
<evidence type="ECO:0000259" key="1">
    <source>
        <dbReference type="PROSITE" id="PS51480"/>
    </source>
</evidence>
<evidence type="ECO:0000313" key="5">
    <source>
        <dbReference type="Proteomes" id="UP000825179"/>
    </source>
</evidence>
<dbReference type="Pfam" id="PF02734">
    <property type="entry name" value="Dak2"/>
    <property type="match status" value="1"/>
</dbReference>
<name>F5L7T9_CALTT</name>
<dbReference type="EMBL" id="AFCE01000144">
    <property type="protein sequence ID" value="EGL82598.1"/>
    <property type="molecule type" value="Genomic_DNA"/>
</dbReference>
<dbReference type="eggNOG" id="COG1461">
    <property type="taxonomic scope" value="Bacteria"/>
</dbReference>
<dbReference type="InterPro" id="IPR004007">
    <property type="entry name" value="DhaL_dom"/>
</dbReference>
<accession>F5L7T9</accession>
<dbReference type="OrthoDB" id="9760324at2"/>
<dbReference type="RefSeq" id="WP_007505049.1">
    <property type="nucleotide sequence ID" value="NZ_AFCE01000144.1"/>
</dbReference>
<evidence type="ECO:0000313" key="3">
    <source>
        <dbReference type="EMBL" id="QZT32807.1"/>
    </source>
</evidence>
<proteinExistence type="predicted"/>
<dbReference type="InterPro" id="IPR048394">
    <property type="entry name" value="FakA-like_M"/>
</dbReference>
<dbReference type="AlphaFoldDB" id="F5L7T9"/>
<dbReference type="KEGG" id="cthu:HUR95_10515"/>
<dbReference type="EMBL" id="CP082237">
    <property type="protein sequence ID" value="QZT32807.1"/>
    <property type="molecule type" value="Genomic_DNA"/>
</dbReference>
<dbReference type="GO" id="GO:0004371">
    <property type="term" value="F:glycerone kinase activity"/>
    <property type="evidence" value="ECO:0007669"/>
    <property type="project" value="InterPro"/>
</dbReference>
<organism evidence="2 4">
    <name type="scientific">Caldalkalibacillus thermarum (strain TA2.A1)</name>
    <dbReference type="NCBI Taxonomy" id="986075"/>
    <lineage>
        <taxon>Bacteria</taxon>
        <taxon>Bacillati</taxon>
        <taxon>Bacillota</taxon>
        <taxon>Bacilli</taxon>
        <taxon>Bacillales</taxon>
        <taxon>Bacillaceae</taxon>
        <taxon>Caldalkalibacillus</taxon>
    </lineage>
</organism>
<dbReference type="SMART" id="SM01120">
    <property type="entry name" value="Dak2"/>
    <property type="match status" value="1"/>
</dbReference>
<keyword evidence="5" id="KW-1185">Reference proteome</keyword>
<dbReference type="Proteomes" id="UP000010716">
    <property type="component" value="Unassembled WGS sequence"/>
</dbReference>
<dbReference type="PANTHER" id="PTHR33434">
    <property type="entry name" value="DEGV DOMAIN-CONTAINING PROTEIN DR_1986-RELATED"/>
    <property type="match status" value="1"/>
</dbReference>
<sequence length="571" mass="61966">MKQRKINGHLFANMIRQGAKNLEKHAKNVDALNVFPVPDGDTGTNMSLSLASGVNEMNKVSSNSVAQVAKALSKGLLMGARGNSGVILSQLFRGFAKGVESKEHLIAQDFAAGLKQGVETAYKAVMKPVEGTILTVAKDAAKVAEEKAKQTDNLLELMEAVVAEAKASLMRTPDLLPILKQVGVVDSGGQGLVYVYEGFLAALRGEIDTDEAVSTDESVPKAFSENKEVHVQNEVAEMMAQGVLSEDDIKYGYCTEFMIRLDQNQTRSFQESEFRRQLHTYGDSILVVSDDELVKVHIHAEELGKVLGYAQSFGELTNIKIENMREQFREVKERGKGAGQPSVPHVDLPSATEKNYGIVAVGMGDGIAEIFKSLGADEVIYGGQTMNPSTQAFVDVMESIRAKQVIILPNNSNVILTAQQAAQLVDKQVAVISTQNVMQGIAALLSFNPSVSLEENVQAMSKATEGVVTGQVTHATRDTELDGITIKKGHYIGIKDGKIVVTAEKADDALRQLIGRMISAESEILTLIYGEDVDKAEIEAFQAFMEDNYPDVEIEVHSGKQPLYPYLVSVE</sequence>
<dbReference type="Gene3D" id="1.25.40.340">
    <property type="match status" value="1"/>
</dbReference>
<dbReference type="NCBIfam" id="TIGR03599">
    <property type="entry name" value="YloV"/>
    <property type="match status" value="1"/>
</dbReference>
<reference evidence="3 5" key="2">
    <citation type="journal article" date="2020" name="Extremophiles">
        <title>Genomic analysis of Caldalkalibacillus thermarum TA2.A1 reveals aerobic alkaliphilic metabolism and evolutionary hallmarks linking alkaliphilic bacteria and plant life.</title>
        <authorList>
            <person name="de Jong S.I."/>
            <person name="van den Broek M.A."/>
            <person name="Merkel A.Y."/>
            <person name="de la Torre Cortes P."/>
            <person name="Kalamorz F."/>
            <person name="Cook G.M."/>
            <person name="van Loosdrecht M.C.M."/>
            <person name="McMillan D.G.G."/>
        </authorList>
    </citation>
    <scope>NUCLEOTIDE SEQUENCE [LARGE SCALE GENOMIC DNA]</scope>
    <source>
        <strain evidence="3 5">TA2.A1</strain>
    </source>
</reference>
<feature type="domain" description="DhaL" evidence="1">
    <location>
        <begin position="9"/>
        <end position="201"/>
    </location>
</feature>
<dbReference type="SMART" id="SM01121">
    <property type="entry name" value="Dak1_2"/>
    <property type="match status" value="1"/>
</dbReference>
<reference evidence="3" key="3">
    <citation type="submission" date="2021-08" db="EMBL/GenBank/DDBJ databases">
        <authorList>
            <person name="de Jong S."/>
            <person name="van den Broek M."/>
            <person name="Merkel A."/>
            <person name="de la Torre Cortes P."/>
            <person name="Kalamorz F."/>
            <person name="Cook G."/>
            <person name="van Loosdrecht M."/>
            <person name="McMillan D."/>
        </authorList>
    </citation>
    <scope>NUCLEOTIDE SEQUENCE</scope>
    <source>
        <strain evidence="3">TA2.A1</strain>
    </source>
</reference>
<dbReference type="Pfam" id="PF13684">
    <property type="entry name" value="FakA-like_C"/>
    <property type="match status" value="1"/>
</dbReference>
<dbReference type="InterPro" id="IPR019986">
    <property type="entry name" value="YloV-like"/>
</dbReference>
<dbReference type="Proteomes" id="UP000825179">
    <property type="component" value="Chromosome"/>
</dbReference>
<dbReference type="GO" id="GO:0006071">
    <property type="term" value="P:glycerol metabolic process"/>
    <property type="evidence" value="ECO:0007669"/>
    <property type="project" value="InterPro"/>
</dbReference>
<dbReference type="InterPro" id="IPR033470">
    <property type="entry name" value="FakA-like_C"/>
</dbReference>
<dbReference type="Pfam" id="PF21645">
    <property type="entry name" value="FakA-like_M"/>
    <property type="match status" value="1"/>
</dbReference>
<reference evidence="2 4" key="1">
    <citation type="journal article" date="2011" name="J. Bacteriol.">
        <title>Draft genome sequence of the thermoalkaliphilic Caldalkalibacillus thermarum strain TA2.A1.</title>
        <authorList>
            <person name="Kalamorz F."/>
            <person name="Keis S."/>
            <person name="McMillan D.G."/>
            <person name="Olsson K."/>
            <person name="Stanton J.A."/>
            <person name="Stockwell P."/>
            <person name="Black M.A."/>
            <person name="Klingeman D.M."/>
            <person name="Land M.L."/>
            <person name="Han C.S."/>
            <person name="Martin S.L."/>
            <person name="Becher S.A."/>
            <person name="Peddie C.J."/>
            <person name="Morgan H.W."/>
            <person name="Matthies D."/>
            <person name="Preiss L."/>
            <person name="Meier T."/>
            <person name="Brown S.D."/>
            <person name="Cook G.M."/>
        </authorList>
    </citation>
    <scope>NUCLEOTIDE SEQUENCE [LARGE SCALE GENOMIC DNA]</scope>
    <source>
        <strain evidence="2 4">TA2.A1</strain>
    </source>
</reference>
<dbReference type="SUPFAM" id="SSF101473">
    <property type="entry name" value="DhaL-like"/>
    <property type="match status" value="1"/>
</dbReference>
<evidence type="ECO:0000313" key="4">
    <source>
        <dbReference type="Proteomes" id="UP000010716"/>
    </source>
</evidence>
<dbReference type="InterPro" id="IPR036117">
    <property type="entry name" value="DhaL_dom_sf"/>
</dbReference>